<proteinExistence type="predicted"/>
<name>A0A8J3YF09_9ACTN</name>
<gene>
    <name evidence="1" type="ORF">Val02_08350</name>
</gene>
<accession>A0A8J3YF09</accession>
<dbReference type="AlphaFoldDB" id="A0A8J3YF09"/>
<reference evidence="1" key="1">
    <citation type="submission" date="2021-01" db="EMBL/GenBank/DDBJ databases">
        <title>Whole genome shotgun sequence of Virgisporangium aliadipatigenens NBRC 105644.</title>
        <authorList>
            <person name="Komaki H."/>
            <person name="Tamura T."/>
        </authorList>
    </citation>
    <scope>NUCLEOTIDE SEQUENCE</scope>
    <source>
        <strain evidence="1">NBRC 105644</strain>
    </source>
</reference>
<protein>
    <submittedName>
        <fullName evidence="1">Uncharacterized protein</fullName>
    </submittedName>
</protein>
<organism evidence="1 2">
    <name type="scientific">Virgisporangium aliadipatigenens</name>
    <dbReference type="NCBI Taxonomy" id="741659"/>
    <lineage>
        <taxon>Bacteria</taxon>
        <taxon>Bacillati</taxon>
        <taxon>Actinomycetota</taxon>
        <taxon>Actinomycetes</taxon>
        <taxon>Micromonosporales</taxon>
        <taxon>Micromonosporaceae</taxon>
        <taxon>Virgisporangium</taxon>
    </lineage>
</organism>
<dbReference type="RefSeq" id="WP_203897470.1">
    <property type="nucleotide sequence ID" value="NZ_BOPF01000002.1"/>
</dbReference>
<comment type="caution">
    <text evidence="1">The sequence shown here is derived from an EMBL/GenBank/DDBJ whole genome shotgun (WGS) entry which is preliminary data.</text>
</comment>
<evidence type="ECO:0000313" key="1">
    <source>
        <dbReference type="EMBL" id="GIJ43949.1"/>
    </source>
</evidence>
<evidence type="ECO:0000313" key="2">
    <source>
        <dbReference type="Proteomes" id="UP000619260"/>
    </source>
</evidence>
<sequence>MIELIRPGATHGDFAHPGWCDAHFCGQSNPLPCHLSTPRRAGGGRPGDVMITAQLSCLIDEPLGEAPVSIEVVVRDPVTGKAGRFLLDREIAGRFRDSLDELLPMAD</sequence>
<dbReference type="Proteomes" id="UP000619260">
    <property type="component" value="Unassembled WGS sequence"/>
</dbReference>
<dbReference type="EMBL" id="BOPF01000002">
    <property type="protein sequence ID" value="GIJ43949.1"/>
    <property type="molecule type" value="Genomic_DNA"/>
</dbReference>
<keyword evidence="2" id="KW-1185">Reference proteome</keyword>